<dbReference type="Proteomes" id="UP000319908">
    <property type="component" value="Unassembled WGS sequence"/>
</dbReference>
<name>A0A5C6BVY1_9BACT</name>
<reference evidence="2 3" key="1">
    <citation type="journal article" date="2020" name="Antonie Van Leeuwenhoek">
        <title>Rhodopirellula heiligendammensis sp. nov., Rhodopirellula pilleata sp. nov., and Rhodopirellula solitaria sp. nov. isolated from natural or artificial marine surfaces in Northern Germany and California, USA, and emended description of the genus Rhodopirellula.</title>
        <authorList>
            <person name="Kallscheuer N."/>
            <person name="Wiegand S."/>
            <person name="Jogler M."/>
            <person name="Boedeker C."/>
            <person name="Peeters S.H."/>
            <person name="Rast P."/>
            <person name="Heuer A."/>
            <person name="Jetten M.S.M."/>
            <person name="Rohde M."/>
            <person name="Jogler C."/>
        </authorList>
    </citation>
    <scope>NUCLEOTIDE SEQUENCE [LARGE SCALE GENOMIC DNA]</scope>
    <source>
        <strain evidence="2 3">Poly21</strain>
    </source>
</reference>
<dbReference type="OrthoDB" id="218750at2"/>
<organism evidence="2 3">
    <name type="scientific">Allorhodopirellula heiligendammensis</name>
    <dbReference type="NCBI Taxonomy" id="2714739"/>
    <lineage>
        <taxon>Bacteria</taxon>
        <taxon>Pseudomonadati</taxon>
        <taxon>Planctomycetota</taxon>
        <taxon>Planctomycetia</taxon>
        <taxon>Pirellulales</taxon>
        <taxon>Pirellulaceae</taxon>
        <taxon>Allorhodopirellula</taxon>
    </lineage>
</organism>
<dbReference type="EMBL" id="SJPU01000002">
    <property type="protein sequence ID" value="TWU16052.1"/>
    <property type="molecule type" value="Genomic_DNA"/>
</dbReference>
<gene>
    <name evidence="2" type="ORF">Poly21_32570</name>
</gene>
<protein>
    <submittedName>
        <fullName evidence="2">Uncharacterized protein</fullName>
    </submittedName>
</protein>
<keyword evidence="3" id="KW-1185">Reference proteome</keyword>
<evidence type="ECO:0000313" key="3">
    <source>
        <dbReference type="Proteomes" id="UP000319908"/>
    </source>
</evidence>
<accession>A0A5C6BVY1</accession>
<proteinExistence type="predicted"/>
<evidence type="ECO:0000313" key="2">
    <source>
        <dbReference type="EMBL" id="TWU16052.1"/>
    </source>
</evidence>
<sequence length="1732" mass="190829">MSSVKSKPTKAPQSKQKPTPQKKTAQQIRWDAQLAAGGMVAPTAKVDESATEKVVARRYTGTALGDRVVVRLSADRLGPAEDLAMEFLGLQPDGESKPIARQSRQALGFASWALINHPENAKDALALVKRIKAAGRKAKSKPGHAMDAFVEMAAELNRSVRHFLPPFWEEVARIYKDLGNTTYAGRAIGKALEAERVHSLDVDPHRRRDAVLEFTLSGCLSGKALTEYTRDLANQFEPAEAFETLSDLTVRRTLGGMPPMATAATDLSKFAKSAGKDADAEIDAFLLAVISSPAMARASMQFWKSVKKNVARLVAYDDAFGMWLLAHTDPQSSYRCDSPVWAWLDLLDQWNVLPLLAKPASELPAEVEIPGGRAGWIGRLASVESSPNPRVFDLIAQTADVIRAADVPISLTRRGYYGGVLDVDVIELILELGLPIAFTADHRGLDFDGWLRADVDHDRRNSQLRHLIADERFGPKVYSQLEALVTFTGRTPDRHSYGRTVAAQRSFEEAAAGHDAVGELWWRFLDDHVKRLETGGLRDVEESLNVLAKCAGRTTGEQFPELGSRLSNVDLVAALHRTLAAGVLDEYGWPALDEFGDEQKLPKISEYRSKAVASFPYLTMLLNNKVESFGPDGHHTLGEFTLGKNQRLEKMVRVGDDAVLGLLDTSSGYEYKIAWLSEGGRSKPTSQYFYGLNVDALIPYDGGVFYGTRVLHAGDDLLPNSRHWFSDGERFWNQQDQYRAWNEFDDDEEETAADAAKRLGLQEIDPLTGNVIRESVPPWFEEHLPAGGRISWSTSHLMPAPHAVKSSPLGVANGMLGLRIVRRRDHQYESLSIDGRSAVLAPGPSATDEMHFAAAIIDKPASDSHWVISNSDELIDLDTGIRIGSLTGNLTRYREGQPIALPPLFLHFFQVRCATSSKKLRQITVAQSKKLFAAGGIEHEALKTKEDPAHPDANRTATGAAVSKLLPKAPPRLVTGVARIARAAAVEQISLNKLTRQVLGEPIDGTPTTEANVKSSNLQASSEAIRNGLAELYIPFAQGMVPQPYRGYYHDAMDPAQLTTAVEFFRGGPVERLPKGGSWYFGMLDDAAAVAWKLFWQHGHTGADDGVPVPQRLTGDWIEALRFVADCGILDLPGEFVVHVADSPEEATYKKLVKAGKAPSDDRAIAIVEGKTRHIAYKVGNYLTEKVVALSYAEKGSPKPPKGFAIEHTLPLRKLWKGNALHHFLTAVAEVQSLPLVPLEKLESAAEQLGVSPIQVALGWMGNFRTQLYGQEKLTKELRAHYGWKVNEIKTAVTAAEADPVSLSVLASGCRRNSAGALGKSVDITFRFMVDAWKQTRQATVHLHADLIGQMQSLRTGYQPLDTKLLSELLADPGSSPVLLPRQLHFGYETKHRQKMLSGTLTPPMPFSINAVLPSLPDAIAFLNYRLPHGDEARRKLPGLIDAVRAYFEHPHVVLPMGCSRTESYRADQTTDVEGTVGNFSTRIAKCEQTEDGYYRFDSGLVVGAVMPPAADLWFRPAKLLTEKDSADLHAAAALTFDWETDGTEHLQFADCVRAMRRDEMSGIRDNNDDGARELSIADGAWEQDPRISATDTVSQVMQQLKISEDAATMYLQLLALHDCTYANIKLWNAWTTTRLKAVAQELVDGEYVVTAKRSRAGRDVFLPGGWEPLKLPNLPIETWKLVMFGYQNTDRLRGGYASLIVCPRCVGDQFRLAWQRIVDGDSPKYEETMSS</sequence>
<evidence type="ECO:0000256" key="1">
    <source>
        <dbReference type="SAM" id="MobiDB-lite"/>
    </source>
</evidence>
<feature type="region of interest" description="Disordered" evidence="1">
    <location>
        <begin position="1"/>
        <end position="27"/>
    </location>
</feature>
<dbReference type="RefSeq" id="WP_146407782.1">
    <property type="nucleotide sequence ID" value="NZ_SJPU01000002.1"/>
</dbReference>
<comment type="caution">
    <text evidence="2">The sequence shown here is derived from an EMBL/GenBank/DDBJ whole genome shotgun (WGS) entry which is preliminary data.</text>
</comment>